<dbReference type="OrthoDB" id="4793644at2"/>
<dbReference type="EMBL" id="DMNG01000005">
    <property type="protein sequence ID" value="HAN23036.1"/>
    <property type="molecule type" value="Genomic_DNA"/>
</dbReference>
<organism evidence="2 3">
    <name type="scientific">Microbacterium ginsengisoli</name>
    <dbReference type="NCBI Taxonomy" id="400772"/>
    <lineage>
        <taxon>Bacteria</taxon>
        <taxon>Bacillati</taxon>
        <taxon>Actinomycetota</taxon>
        <taxon>Actinomycetes</taxon>
        <taxon>Micrococcales</taxon>
        <taxon>Microbacteriaceae</taxon>
        <taxon>Microbacterium</taxon>
    </lineage>
</organism>
<feature type="transmembrane region" description="Helical" evidence="1">
    <location>
        <begin position="25"/>
        <end position="46"/>
    </location>
</feature>
<evidence type="ECO:0000313" key="2">
    <source>
        <dbReference type="EMBL" id="HAN23036.1"/>
    </source>
</evidence>
<sequence>MTLMTTQELLDERYGRTRSRRSRRWWTLGAGAAIAAGVGVIAWYAFASAADAVDTTTTAFHLVDDHTVTVTFQITGPADKAIACVLEADDADHGVVGWKVVQYPASGTHAQAFTEQIPVTGIATTGFVNTCWVP</sequence>
<proteinExistence type="predicted"/>
<reference evidence="2 3" key="1">
    <citation type="journal article" date="2018" name="Nat. Biotechnol.">
        <title>A standardized bacterial taxonomy based on genome phylogeny substantially revises the tree of life.</title>
        <authorList>
            <person name="Parks D.H."/>
            <person name="Chuvochina M."/>
            <person name="Waite D.W."/>
            <person name="Rinke C."/>
            <person name="Skarshewski A."/>
            <person name="Chaumeil P.A."/>
            <person name="Hugenholtz P."/>
        </authorList>
    </citation>
    <scope>NUCLEOTIDE SEQUENCE [LARGE SCALE GENOMIC DNA]</scope>
    <source>
        <strain evidence="2">UBA9152</strain>
    </source>
</reference>
<protein>
    <submittedName>
        <fullName evidence="2">DUF4307 domain-containing protein</fullName>
    </submittedName>
</protein>
<name>A0A3C1K9X0_9MICO</name>
<gene>
    <name evidence="2" type="ORF">DCP95_00485</name>
</gene>
<dbReference type="Pfam" id="PF14155">
    <property type="entry name" value="DUF4307"/>
    <property type="match status" value="1"/>
</dbReference>
<evidence type="ECO:0000256" key="1">
    <source>
        <dbReference type="SAM" id="Phobius"/>
    </source>
</evidence>
<keyword evidence="1" id="KW-0812">Transmembrane</keyword>
<keyword evidence="1" id="KW-1133">Transmembrane helix</keyword>
<dbReference type="InterPro" id="IPR025443">
    <property type="entry name" value="DUF4307"/>
</dbReference>
<keyword evidence="1" id="KW-0472">Membrane</keyword>
<evidence type="ECO:0000313" key="3">
    <source>
        <dbReference type="Proteomes" id="UP000257479"/>
    </source>
</evidence>
<accession>A0A3C1K9X0</accession>
<comment type="caution">
    <text evidence="2">The sequence shown here is derived from an EMBL/GenBank/DDBJ whole genome shotgun (WGS) entry which is preliminary data.</text>
</comment>
<dbReference type="AlphaFoldDB" id="A0A3C1K9X0"/>
<dbReference type="Proteomes" id="UP000257479">
    <property type="component" value="Unassembled WGS sequence"/>
</dbReference>